<organism evidence="5 6">
    <name type="scientific">Mucilaginibacter dorajii</name>
    <dbReference type="NCBI Taxonomy" id="692994"/>
    <lineage>
        <taxon>Bacteria</taxon>
        <taxon>Pseudomonadati</taxon>
        <taxon>Bacteroidota</taxon>
        <taxon>Sphingobacteriia</taxon>
        <taxon>Sphingobacteriales</taxon>
        <taxon>Sphingobacteriaceae</taxon>
        <taxon>Mucilaginibacter</taxon>
    </lineage>
</organism>
<dbReference type="InterPro" id="IPR023296">
    <property type="entry name" value="Glyco_hydro_beta-prop_sf"/>
</dbReference>
<dbReference type="Pfam" id="PF00251">
    <property type="entry name" value="Glyco_hydro_32N"/>
    <property type="match status" value="1"/>
</dbReference>
<keyword evidence="2" id="KW-0378">Hydrolase</keyword>
<gene>
    <name evidence="5" type="ORF">GCM10022210_49970</name>
</gene>
<comment type="caution">
    <text evidence="5">The sequence shown here is derived from an EMBL/GenBank/DDBJ whole genome shotgun (WGS) entry which is preliminary data.</text>
</comment>
<protein>
    <submittedName>
        <fullName evidence="5">Family 43 glycosylhydrolase</fullName>
    </submittedName>
</protein>
<dbReference type="Proteomes" id="UP001500742">
    <property type="component" value="Unassembled WGS sequence"/>
</dbReference>
<dbReference type="EMBL" id="BAAAZC010000031">
    <property type="protein sequence ID" value="GAA3990378.1"/>
    <property type="molecule type" value="Genomic_DNA"/>
</dbReference>
<reference evidence="6" key="1">
    <citation type="journal article" date="2019" name="Int. J. Syst. Evol. Microbiol.">
        <title>The Global Catalogue of Microorganisms (GCM) 10K type strain sequencing project: providing services to taxonomists for standard genome sequencing and annotation.</title>
        <authorList>
            <consortium name="The Broad Institute Genomics Platform"/>
            <consortium name="The Broad Institute Genome Sequencing Center for Infectious Disease"/>
            <person name="Wu L."/>
            <person name="Ma J."/>
        </authorList>
    </citation>
    <scope>NUCLEOTIDE SEQUENCE [LARGE SCALE GENOMIC DNA]</scope>
    <source>
        <strain evidence="6">JCM 16601</strain>
    </source>
</reference>
<name>A0ABP7QZN6_9SPHI</name>
<evidence type="ECO:0000259" key="4">
    <source>
        <dbReference type="Pfam" id="PF00251"/>
    </source>
</evidence>
<evidence type="ECO:0000256" key="2">
    <source>
        <dbReference type="ARBA" id="ARBA00022801"/>
    </source>
</evidence>
<dbReference type="PANTHER" id="PTHR43301:SF3">
    <property type="entry name" value="ARABINAN ENDO-1,5-ALPHA-L-ARABINOSIDASE A-RELATED"/>
    <property type="match status" value="1"/>
</dbReference>
<comment type="similarity">
    <text evidence="1">Belongs to the glycosyl hydrolase 32 family.</text>
</comment>
<dbReference type="Gene3D" id="2.115.10.20">
    <property type="entry name" value="Glycosyl hydrolase domain, family 43"/>
    <property type="match status" value="2"/>
</dbReference>
<dbReference type="InterPro" id="IPR013148">
    <property type="entry name" value="Glyco_hydro_32_N"/>
</dbReference>
<dbReference type="SUPFAM" id="SSF75005">
    <property type="entry name" value="Arabinanase/levansucrase/invertase"/>
    <property type="match status" value="1"/>
</dbReference>
<evidence type="ECO:0000313" key="6">
    <source>
        <dbReference type="Proteomes" id="UP001500742"/>
    </source>
</evidence>
<dbReference type="CDD" id="cd08984">
    <property type="entry name" value="GH43-like"/>
    <property type="match status" value="1"/>
</dbReference>
<proteinExistence type="inferred from homology"/>
<dbReference type="PANTHER" id="PTHR43301">
    <property type="entry name" value="ARABINAN ENDO-1,5-ALPHA-L-ARABINOSIDASE"/>
    <property type="match status" value="1"/>
</dbReference>
<feature type="domain" description="Glycosyl hydrolase family 32 N-terminal" evidence="4">
    <location>
        <begin position="99"/>
        <end position="241"/>
    </location>
</feature>
<keyword evidence="3" id="KW-0326">Glycosidase</keyword>
<sequence>MVSSLHAQTRAVSKPLFDDPLEHGAADPVVIYNKQQKMWWMFYTNRRAMLNDSTGVQWVHGTKIGIAESKDGRVWKYRDTANMNYRVNAGYTFWAPDIIENKGLYHMYLTYVPGIFTDWDHPREIVHLTSADLINWRFETILPLGTHHVIDASIVKVSDGLWRLWYNDEKKGKAISYAESTDLYNWTDKGIAIPAHGEGPKIFRWQNKYFMIVDVWKGMEVYSSDDLLKWTKQEGRILEQPGKGMDEQAIGGHCDVVVNNNRAYIFYFTHPGRAKDKPAAKGSFGDKRSVIQLAELHYSNGVVSCNRDEQVVIHLVNK</sequence>
<dbReference type="InterPro" id="IPR050727">
    <property type="entry name" value="GH43_arabinanases"/>
</dbReference>
<evidence type="ECO:0000256" key="3">
    <source>
        <dbReference type="ARBA" id="ARBA00023295"/>
    </source>
</evidence>
<keyword evidence="6" id="KW-1185">Reference proteome</keyword>
<accession>A0ABP7QZN6</accession>
<evidence type="ECO:0000256" key="1">
    <source>
        <dbReference type="ARBA" id="ARBA00009902"/>
    </source>
</evidence>
<evidence type="ECO:0000313" key="5">
    <source>
        <dbReference type="EMBL" id="GAA3990378.1"/>
    </source>
</evidence>